<dbReference type="HOGENOM" id="CLU_069785_1_0_7"/>
<dbReference type="OrthoDB" id="9799122at2"/>
<organism evidence="1 2">
    <name type="scientific">Citrifermentans bemidjiense (strain ATCC BAA-1014 / DSM 16622 / JCM 12645 / Bem)</name>
    <name type="common">Geobacter bemidjiensis</name>
    <dbReference type="NCBI Taxonomy" id="404380"/>
    <lineage>
        <taxon>Bacteria</taxon>
        <taxon>Pseudomonadati</taxon>
        <taxon>Thermodesulfobacteriota</taxon>
        <taxon>Desulfuromonadia</taxon>
        <taxon>Geobacterales</taxon>
        <taxon>Geobacteraceae</taxon>
        <taxon>Citrifermentans</taxon>
    </lineage>
</organism>
<dbReference type="PANTHER" id="PTHR13887:SF54">
    <property type="entry name" value="DSBA FAMILY PROTEIN"/>
    <property type="match status" value="1"/>
</dbReference>
<proteinExistence type="predicted"/>
<dbReference type="InterPro" id="IPR036249">
    <property type="entry name" value="Thioredoxin-like_sf"/>
</dbReference>
<dbReference type="Proteomes" id="UP000008825">
    <property type="component" value="Chromosome"/>
</dbReference>
<dbReference type="EMBL" id="CP001124">
    <property type="protein sequence ID" value="ACH39531.1"/>
    <property type="molecule type" value="Genomic_DNA"/>
</dbReference>
<dbReference type="SUPFAM" id="SSF52833">
    <property type="entry name" value="Thioredoxin-like"/>
    <property type="match status" value="1"/>
</dbReference>
<reference evidence="1 2" key="1">
    <citation type="submission" date="2008-07" db="EMBL/GenBank/DDBJ databases">
        <title>Complete sequence of Geobacter bemidjiensis BEM.</title>
        <authorList>
            <consortium name="US DOE Joint Genome Institute"/>
            <person name="Lucas S."/>
            <person name="Copeland A."/>
            <person name="Lapidus A."/>
            <person name="Glavina del Rio T."/>
            <person name="Dalin E."/>
            <person name="Tice H."/>
            <person name="Bruce D."/>
            <person name="Goodwin L."/>
            <person name="Pitluck S."/>
            <person name="Kiss H."/>
            <person name="Brettin T."/>
            <person name="Detter J.C."/>
            <person name="Han C."/>
            <person name="Kuske C.R."/>
            <person name="Schmutz J."/>
            <person name="Larimer F."/>
            <person name="Land M."/>
            <person name="Hauser L."/>
            <person name="Kyrpides N."/>
            <person name="Lykidis A."/>
            <person name="Lovley D."/>
            <person name="Richardson P."/>
        </authorList>
    </citation>
    <scope>NUCLEOTIDE SEQUENCE [LARGE SCALE GENOMIC DNA]</scope>
    <source>
        <strain evidence="2">ATCC BAA-1014 / DSM 16622 / JCM 12645 / Bem</strain>
    </source>
</reference>
<dbReference type="KEGG" id="gbm:Gbem_2523"/>
<reference evidence="1 2" key="2">
    <citation type="journal article" date="2010" name="BMC Genomics">
        <title>The genome of Geobacter bemidjiensis, exemplar for the subsurface clade of Geobacter species that predominate in Fe(III)-reducing subsurface environments.</title>
        <authorList>
            <person name="Aklujkar M."/>
            <person name="Young N.D."/>
            <person name="Holmes D."/>
            <person name="Chavan M."/>
            <person name="Risso C."/>
            <person name="Kiss H.E."/>
            <person name="Han C.S."/>
            <person name="Land M.L."/>
            <person name="Lovley D.R."/>
        </authorList>
    </citation>
    <scope>NUCLEOTIDE SEQUENCE [LARGE SCALE GENOMIC DNA]</scope>
    <source>
        <strain evidence="2">ATCC BAA-1014 / DSM 16622 / JCM 12645 / Bem</strain>
    </source>
</reference>
<dbReference type="Gene3D" id="3.40.30.10">
    <property type="entry name" value="Glutaredoxin"/>
    <property type="match status" value="1"/>
</dbReference>
<dbReference type="eggNOG" id="COG2761">
    <property type="taxonomic scope" value="Bacteria"/>
</dbReference>
<dbReference type="AlphaFoldDB" id="B5EGP8"/>
<dbReference type="PANTHER" id="PTHR13887">
    <property type="entry name" value="GLUTATHIONE S-TRANSFERASE KAPPA"/>
    <property type="match status" value="1"/>
</dbReference>
<evidence type="ECO:0000313" key="1">
    <source>
        <dbReference type="EMBL" id="ACH39531.1"/>
    </source>
</evidence>
<dbReference type="STRING" id="404380.Gbem_2523"/>
<name>B5EGP8_CITBB</name>
<evidence type="ECO:0000313" key="2">
    <source>
        <dbReference type="Proteomes" id="UP000008825"/>
    </source>
</evidence>
<dbReference type="RefSeq" id="WP_012530954.1">
    <property type="nucleotide sequence ID" value="NC_011146.1"/>
</dbReference>
<protein>
    <submittedName>
        <fullName evidence="1">Thiol oxidoreductase, DsbA family, FrnE subfamily</fullName>
    </submittedName>
</protein>
<accession>B5EGP8</accession>
<keyword evidence="2" id="KW-1185">Reference proteome</keyword>
<sequence>MSNVIEIVEFTDPVCTWCWGSEPVLHKLETRYGEQVKVSFIMAGLVKDITAFYDSYNDIGGDPVRSNRQIAKHWLEASQRHGMPVKIDGFGLFSRERVSSYPLNIAYKAAQIQDQTMANRFLRRIREASAAEAKLTNTTEVLVELASEVGLDVARFVEDFSSGAAQEAFEQDLATTERYNARGFPTFLVRFAGKETLLRGYRRYEDFKAVIGLMTEETIIERPTPASEEAIFAFIRRYGSVAPVEIATTFDLTGGELASTLASLVLKQTIVCREAGNGYFVSPKISSAACDTATGICKAV</sequence>
<dbReference type="Pfam" id="PF13743">
    <property type="entry name" value="Thioredoxin_5"/>
    <property type="match status" value="1"/>
</dbReference>
<dbReference type="Gene3D" id="1.10.472.60">
    <property type="entry name" value="putative protein disulfide isomerase domain"/>
    <property type="match status" value="1"/>
</dbReference>
<gene>
    <name evidence="1" type="ordered locus">Gbem_2523</name>
</gene>
<dbReference type="CDD" id="cd03025">
    <property type="entry name" value="DsbA_FrnE_like"/>
    <property type="match status" value="1"/>
</dbReference>